<feature type="chain" id="PRO_5031512625" evidence="1">
    <location>
        <begin position="20"/>
        <end position="202"/>
    </location>
</feature>
<sequence length="202" mass="21442">MRGSLIVSVLFLAASSLSAQDTKTATAALQARVMALAMKPYGGCPIAFSGDLTSPSTTELLAKGAPAQYPLNGTTDPILRILTQDKRQHLQLSFSQLSIDGANATSKLLKVHVTVYGSPKGPHMMLINSGTDGFVAEDFDLTTQAKIAATSFHSDVYPQTMGVAQWAEISQIDYADGSVWHASSTSTCKVSLTGFKRIDSAR</sequence>
<name>A0A7W7ZSB2_9BACT</name>
<reference evidence="2 3" key="1">
    <citation type="submission" date="2020-08" db="EMBL/GenBank/DDBJ databases">
        <title>Genomic Encyclopedia of Type Strains, Phase IV (KMG-V): Genome sequencing to study the core and pangenomes of soil and plant-associated prokaryotes.</title>
        <authorList>
            <person name="Whitman W."/>
        </authorList>
    </citation>
    <scope>NUCLEOTIDE SEQUENCE [LARGE SCALE GENOMIC DNA]</scope>
    <source>
        <strain evidence="2 3">X5P3</strain>
    </source>
</reference>
<dbReference type="Proteomes" id="UP000584867">
    <property type="component" value="Unassembled WGS sequence"/>
</dbReference>
<dbReference type="AlphaFoldDB" id="A0A7W7ZSB2"/>
<comment type="caution">
    <text evidence="2">The sequence shown here is derived from an EMBL/GenBank/DDBJ whole genome shotgun (WGS) entry which is preliminary data.</text>
</comment>
<proteinExistence type="predicted"/>
<evidence type="ECO:0000313" key="3">
    <source>
        <dbReference type="Proteomes" id="UP000584867"/>
    </source>
</evidence>
<protein>
    <submittedName>
        <fullName evidence="2">Uncharacterized protein</fullName>
    </submittedName>
</protein>
<accession>A0A7W7ZSB2</accession>
<feature type="signal peptide" evidence="1">
    <location>
        <begin position="1"/>
        <end position="19"/>
    </location>
</feature>
<gene>
    <name evidence="2" type="ORF">HDF15_003235</name>
</gene>
<dbReference type="EMBL" id="JACHIO010000013">
    <property type="protein sequence ID" value="MBB5064873.1"/>
    <property type="molecule type" value="Genomic_DNA"/>
</dbReference>
<dbReference type="RefSeq" id="WP_184257128.1">
    <property type="nucleotide sequence ID" value="NZ_JACHIO010000013.1"/>
</dbReference>
<keyword evidence="1" id="KW-0732">Signal</keyword>
<evidence type="ECO:0000256" key="1">
    <source>
        <dbReference type="SAM" id="SignalP"/>
    </source>
</evidence>
<evidence type="ECO:0000313" key="2">
    <source>
        <dbReference type="EMBL" id="MBB5064873.1"/>
    </source>
</evidence>
<organism evidence="2 3">
    <name type="scientific">Granulicella mallensis</name>
    <dbReference type="NCBI Taxonomy" id="940614"/>
    <lineage>
        <taxon>Bacteria</taxon>
        <taxon>Pseudomonadati</taxon>
        <taxon>Acidobacteriota</taxon>
        <taxon>Terriglobia</taxon>
        <taxon>Terriglobales</taxon>
        <taxon>Acidobacteriaceae</taxon>
        <taxon>Granulicella</taxon>
    </lineage>
</organism>